<proteinExistence type="predicted"/>
<evidence type="ECO:0000313" key="4">
    <source>
        <dbReference type="Proteomes" id="UP000078561"/>
    </source>
</evidence>
<dbReference type="Proteomes" id="UP000078561">
    <property type="component" value="Unassembled WGS sequence"/>
</dbReference>
<evidence type="ECO:0000259" key="2">
    <source>
        <dbReference type="Pfam" id="PF20789"/>
    </source>
</evidence>
<keyword evidence="4" id="KW-1185">Reference proteome</keyword>
<protein>
    <recommendedName>
        <fullName evidence="5">Thioesterase-like superfamily-domain-containing protein</fullName>
    </recommendedName>
</protein>
<dbReference type="InterPro" id="IPR049450">
    <property type="entry name" value="ACOT8-like_C"/>
</dbReference>
<organism evidence="3">
    <name type="scientific">Absidia glauca</name>
    <name type="common">Pin mould</name>
    <dbReference type="NCBI Taxonomy" id="4829"/>
    <lineage>
        <taxon>Eukaryota</taxon>
        <taxon>Fungi</taxon>
        <taxon>Fungi incertae sedis</taxon>
        <taxon>Mucoromycota</taxon>
        <taxon>Mucoromycotina</taxon>
        <taxon>Mucoromycetes</taxon>
        <taxon>Mucorales</taxon>
        <taxon>Cunninghamellaceae</taxon>
        <taxon>Absidia</taxon>
    </lineage>
</organism>
<dbReference type="InterPro" id="IPR052389">
    <property type="entry name" value="Sec_Metab_Biosynth-Assoc"/>
</dbReference>
<dbReference type="Pfam" id="PF13622">
    <property type="entry name" value="4HBT_3"/>
    <property type="match status" value="1"/>
</dbReference>
<dbReference type="InParanoid" id="A0A168SAV8"/>
<dbReference type="OrthoDB" id="2532955at2759"/>
<dbReference type="EMBL" id="LT554888">
    <property type="protein sequence ID" value="SAM08169.1"/>
    <property type="molecule type" value="Genomic_DNA"/>
</dbReference>
<dbReference type="PANTHER" id="PTHR38110:SF1">
    <property type="entry name" value="THIOESTERASE DOMAIN-CONTAINING PROTEIN"/>
    <property type="match status" value="1"/>
</dbReference>
<dbReference type="SUPFAM" id="SSF54637">
    <property type="entry name" value="Thioesterase/thiol ester dehydrase-isomerase"/>
    <property type="match status" value="1"/>
</dbReference>
<dbReference type="STRING" id="4829.A0A168SAV8"/>
<accession>A0A168SAV8</accession>
<name>A0A168SAV8_ABSGL</name>
<evidence type="ECO:0000313" key="3">
    <source>
        <dbReference type="EMBL" id="SAM08169.1"/>
    </source>
</evidence>
<dbReference type="InterPro" id="IPR029069">
    <property type="entry name" value="HotDog_dom_sf"/>
</dbReference>
<sequence>MSLTTPKASTYQFDQATLTTLLGNTSTGSTWYTGHASKDWAIGNVPNGGRCYVVSLILDAVLQHYSQRYQKHPVALNCYFFGKTLPGSFIVEIEELKTSGKGYCICRAVLKQYKDIDHPLPTAEALDDDTLISKVHGIFTLGNMSAESGRTHLYNNPSAPSRDTMIPTRYTFMGDFVNAKVDPSTFPRSTKTGEPIMHRPFAGVDETDEVIPGRPELSQAMSFADGRPIDLKSLAYWSDMFITPPALLGSTFWNGSVWCPTMQLEVQFKRIPKTHEILAHFAVPHLINNRFDLNGELFDADGNVLAVTRHQCLVVDWSRNMATKGAAVPAKI</sequence>
<dbReference type="InterPro" id="IPR049449">
    <property type="entry name" value="TesB_ACOT8-like_N"/>
</dbReference>
<dbReference type="Gene3D" id="2.40.160.210">
    <property type="entry name" value="Acyl-CoA thioesterase, double hotdog domain"/>
    <property type="match status" value="1"/>
</dbReference>
<dbReference type="InterPro" id="IPR042171">
    <property type="entry name" value="Acyl-CoA_hotdog"/>
</dbReference>
<gene>
    <name evidence="3" type="primary">ABSGL_13831.1 scaffold 14339</name>
</gene>
<feature type="domain" description="Acyl-CoA thioesterase-like N-terminal HotDog" evidence="1">
    <location>
        <begin position="38"/>
        <end position="113"/>
    </location>
</feature>
<reference evidence="3" key="1">
    <citation type="submission" date="2016-04" db="EMBL/GenBank/DDBJ databases">
        <authorList>
            <person name="Evans L.H."/>
            <person name="Alamgir A."/>
            <person name="Owens N."/>
            <person name="Weber N.D."/>
            <person name="Virtaneva K."/>
            <person name="Barbian K."/>
            <person name="Babar A."/>
            <person name="Rosenke K."/>
        </authorList>
    </citation>
    <scope>NUCLEOTIDE SEQUENCE [LARGE SCALE GENOMIC DNA]</scope>
    <source>
        <strain evidence="3">CBS 101.48</strain>
    </source>
</reference>
<evidence type="ECO:0008006" key="5">
    <source>
        <dbReference type="Google" id="ProtNLM"/>
    </source>
</evidence>
<dbReference type="PANTHER" id="PTHR38110">
    <property type="entry name" value="CHROMOSOME 23, WHOLE GENOME SHOTGUN SEQUENCE"/>
    <property type="match status" value="1"/>
</dbReference>
<feature type="domain" description="Acyl-CoA thioesterase-like C-terminal" evidence="2">
    <location>
        <begin position="205"/>
        <end position="314"/>
    </location>
</feature>
<dbReference type="Pfam" id="PF20789">
    <property type="entry name" value="4HBT_3C"/>
    <property type="match status" value="1"/>
</dbReference>
<dbReference type="AlphaFoldDB" id="A0A168SAV8"/>
<dbReference type="OMA" id="HASKDWA"/>
<evidence type="ECO:0000259" key="1">
    <source>
        <dbReference type="Pfam" id="PF13622"/>
    </source>
</evidence>